<evidence type="ECO:0000313" key="4">
    <source>
        <dbReference type="Proteomes" id="UP000002256"/>
    </source>
</evidence>
<gene>
    <name evidence="3" type="ordered locus">Rleg_3954</name>
</gene>
<dbReference type="AlphaFoldDB" id="C6AY46"/>
<protein>
    <submittedName>
        <fullName evidence="3">Oxidoreductase domain protein</fullName>
    </submittedName>
</protein>
<dbReference type="GO" id="GO:0000166">
    <property type="term" value="F:nucleotide binding"/>
    <property type="evidence" value="ECO:0007669"/>
    <property type="project" value="InterPro"/>
</dbReference>
<dbReference type="Pfam" id="PF01408">
    <property type="entry name" value="GFO_IDH_MocA"/>
    <property type="match status" value="1"/>
</dbReference>
<evidence type="ECO:0000259" key="2">
    <source>
        <dbReference type="Pfam" id="PF22725"/>
    </source>
</evidence>
<dbReference type="SUPFAM" id="SSF55347">
    <property type="entry name" value="Glyceraldehyde-3-phosphate dehydrogenase-like, C-terminal domain"/>
    <property type="match status" value="1"/>
</dbReference>
<organism evidence="3 4">
    <name type="scientific">Rhizobium leguminosarum bv. trifolii (strain WSM1325)</name>
    <dbReference type="NCBI Taxonomy" id="395491"/>
    <lineage>
        <taxon>Bacteria</taxon>
        <taxon>Pseudomonadati</taxon>
        <taxon>Pseudomonadota</taxon>
        <taxon>Alphaproteobacteria</taxon>
        <taxon>Hyphomicrobiales</taxon>
        <taxon>Rhizobiaceae</taxon>
        <taxon>Rhizobium/Agrobacterium group</taxon>
        <taxon>Rhizobium</taxon>
    </lineage>
</organism>
<dbReference type="Gene3D" id="3.40.50.720">
    <property type="entry name" value="NAD(P)-binding Rossmann-like Domain"/>
    <property type="match status" value="1"/>
</dbReference>
<dbReference type="OrthoDB" id="6183734at2"/>
<dbReference type="InterPro" id="IPR036291">
    <property type="entry name" value="NAD(P)-bd_dom_sf"/>
</dbReference>
<dbReference type="Pfam" id="PF22725">
    <property type="entry name" value="GFO_IDH_MocA_C3"/>
    <property type="match status" value="1"/>
</dbReference>
<evidence type="ECO:0000259" key="1">
    <source>
        <dbReference type="Pfam" id="PF01408"/>
    </source>
</evidence>
<dbReference type="PANTHER" id="PTHR43377">
    <property type="entry name" value="BILIVERDIN REDUCTASE A"/>
    <property type="match status" value="1"/>
</dbReference>
<dbReference type="InterPro" id="IPR000683">
    <property type="entry name" value="Gfo/Idh/MocA-like_OxRdtase_N"/>
</dbReference>
<feature type="domain" description="Gfo/Idh/MocA-like oxidoreductase N-terminal" evidence="1">
    <location>
        <begin position="8"/>
        <end position="121"/>
    </location>
</feature>
<proteinExistence type="predicted"/>
<reference evidence="3 4" key="1">
    <citation type="journal article" date="2010" name="Stand. Genomic Sci.">
        <title>Complete genome sequence of Rhizobium leguminosarum bv. trifolii strain WSM1325, an effective microsymbiont of annual Mediterranean clovers.</title>
        <authorList>
            <person name="Reeve W."/>
            <person name="O'Hara G."/>
            <person name="Chain P."/>
            <person name="Ardley J."/>
            <person name="Brau L."/>
            <person name="Nandesena K."/>
            <person name="Tiwari R."/>
            <person name="Copeland A."/>
            <person name="Nolan M."/>
            <person name="Han C."/>
            <person name="Brettin T."/>
            <person name="Land M."/>
            <person name="Ovchinikova G."/>
            <person name="Ivanova N."/>
            <person name="Mavromatis K."/>
            <person name="Markowitz V."/>
            <person name="Kyrpides N."/>
            <person name="Melino V."/>
            <person name="Denton M."/>
            <person name="Yates R."/>
            <person name="Howieson J."/>
        </authorList>
    </citation>
    <scope>NUCLEOTIDE SEQUENCE [LARGE SCALE GENOMIC DNA]</scope>
    <source>
        <strain evidence="3 4">WSM1325</strain>
    </source>
</reference>
<dbReference type="EMBL" id="CP001622">
    <property type="protein sequence ID" value="ACS58195.1"/>
    <property type="molecule type" value="Genomic_DNA"/>
</dbReference>
<dbReference type="InterPro" id="IPR055170">
    <property type="entry name" value="GFO_IDH_MocA-like_dom"/>
</dbReference>
<dbReference type="Gene3D" id="3.30.360.10">
    <property type="entry name" value="Dihydrodipicolinate Reductase, domain 2"/>
    <property type="match status" value="1"/>
</dbReference>
<dbReference type="Proteomes" id="UP000002256">
    <property type="component" value="Chromosome"/>
</dbReference>
<dbReference type="HOGENOM" id="CLU_023194_1_3_5"/>
<dbReference type="InterPro" id="IPR051450">
    <property type="entry name" value="Gfo/Idh/MocA_Oxidoreductases"/>
</dbReference>
<accession>C6AY46</accession>
<name>C6AY46_RHILS</name>
<evidence type="ECO:0000313" key="3">
    <source>
        <dbReference type="EMBL" id="ACS58195.1"/>
    </source>
</evidence>
<dbReference type="KEGG" id="rlg:Rleg_3954"/>
<dbReference type="PANTHER" id="PTHR43377:SF1">
    <property type="entry name" value="BILIVERDIN REDUCTASE A"/>
    <property type="match status" value="1"/>
</dbReference>
<dbReference type="SUPFAM" id="SSF51735">
    <property type="entry name" value="NAD(P)-binding Rossmann-fold domains"/>
    <property type="match status" value="1"/>
</dbReference>
<sequence>MMGTERRRIGIIGAGWVSAYHLPAWMRQSKRAEVVAIADPSLSAVEARLAAFDIARSYASAQAMLDAEQLDAVDICAPREFHVELVRLAAAKGLDIICQKPLAPSYGEAVDLLEGLSGRGRLMIHENWRFRAYYRRLKAWIDEELAGEIRQVQFEFLSSGMIADAEGKRPALVRQPFFRTQQRLLVMEVMIHHLDALRYLLGELEVVSARLERSNRDIVAEDVASVVLRRTSDGVLVTINANLAVHGAAPAPRDHLRIFGALGTLELNGNLLSAEGAKQRRESFDPDETYQGAYDATIAHFLDSLDGKVAMETSPDDNIKTLALVEDIYRLSRFDPERNPL</sequence>
<feature type="domain" description="GFO/IDH/MocA-like oxidoreductase" evidence="2">
    <location>
        <begin position="134"/>
        <end position="266"/>
    </location>
</feature>